<keyword evidence="6 13" id="KW-0256">Endoplasmic reticulum</keyword>
<organism evidence="17 18">
    <name type="scientific">Clunio marinus</name>
    <dbReference type="NCBI Taxonomy" id="568069"/>
    <lineage>
        <taxon>Eukaryota</taxon>
        <taxon>Metazoa</taxon>
        <taxon>Ecdysozoa</taxon>
        <taxon>Arthropoda</taxon>
        <taxon>Hexapoda</taxon>
        <taxon>Insecta</taxon>
        <taxon>Pterygota</taxon>
        <taxon>Neoptera</taxon>
        <taxon>Endopterygota</taxon>
        <taxon>Diptera</taxon>
        <taxon>Nematocera</taxon>
        <taxon>Chironomoidea</taxon>
        <taxon>Chironomidae</taxon>
        <taxon>Clunio</taxon>
    </lineage>
</organism>
<comment type="pathway">
    <text evidence="2">Glycan metabolism; N-glycan degradation.</text>
</comment>
<feature type="domain" description="Glycosyl hydrolase family 63 N-terminal" evidence="16">
    <location>
        <begin position="642"/>
        <end position="836"/>
    </location>
</feature>
<evidence type="ECO:0000256" key="3">
    <source>
        <dbReference type="ARBA" id="ARBA00010833"/>
    </source>
</evidence>
<feature type="region of interest" description="Disordered" evidence="14">
    <location>
        <begin position="65"/>
        <end position="125"/>
    </location>
</feature>
<feature type="compositionally biased region" description="Low complexity" evidence="14">
    <location>
        <begin position="560"/>
        <end position="589"/>
    </location>
</feature>
<evidence type="ECO:0000256" key="13">
    <source>
        <dbReference type="RuleBase" id="RU368089"/>
    </source>
</evidence>
<dbReference type="FunFam" id="1.50.10.10:FF:000009">
    <property type="entry name" value="mannosyl-oligosaccharide glucosidase"/>
    <property type="match status" value="1"/>
</dbReference>
<dbReference type="GO" id="GO:0004573">
    <property type="term" value="F:Glc3Man9GlcNAc2 oligosaccharide glucosidase activity"/>
    <property type="evidence" value="ECO:0007669"/>
    <property type="project" value="UniProtKB-UniRule"/>
</dbReference>
<dbReference type="PANTHER" id="PTHR10412">
    <property type="entry name" value="MANNOSYL-OLIGOSACCHARIDE GLUCOSIDASE"/>
    <property type="match status" value="1"/>
</dbReference>
<dbReference type="InterPro" id="IPR031335">
    <property type="entry name" value="Glyco_hydro_63_C"/>
</dbReference>
<accession>A0A1J1IJM4</accession>
<evidence type="ECO:0000259" key="15">
    <source>
        <dbReference type="Pfam" id="PF03200"/>
    </source>
</evidence>
<dbReference type="SUPFAM" id="SSF48208">
    <property type="entry name" value="Six-hairpin glycosidases"/>
    <property type="match status" value="1"/>
</dbReference>
<evidence type="ECO:0000256" key="1">
    <source>
        <dbReference type="ARBA" id="ARBA00004648"/>
    </source>
</evidence>
<keyword evidence="18" id="KW-1185">Reference proteome</keyword>
<evidence type="ECO:0000256" key="12">
    <source>
        <dbReference type="ARBA" id="ARBA00038888"/>
    </source>
</evidence>
<feature type="compositionally biased region" description="Low complexity" evidence="14">
    <location>
        <begin position="161"/>
        <end position="175"/>
    </location>
</feature>
<keyword evidence="7" id="KW-0735">Signal-anchor</keyword>
<keyword evidence="4" id="KW-0812">Transmembrane</keyword>
<evidence type="ECO:0000256" key="9">
    <source>
        <dbReference type="ARBA" id="ARBA00023136"/>
    </source>
</evidence>
<sequence length="1379" mass="157819">MNFQRSQSKVWFGSQQNSIYDNFYSLPTYYNEKKSLQSITEQHEESLSPENKTNELKRSMMIWGNRKSPSSHSHKSQDSGFSDVETSPTLGTNKKNISTTSDADANERSPSASSRAATPPTVIRRPSKIPIYEEIASVKRLSFSAPSSPNELEESNFEMISPSKSNDSSRSSCRSCKLKRSRVITKNSRLPSLKSLNGSSNDSFTSMPYNNETVYFGDPDMMEEKSLLNSSIDFPAGTSTPKMKSRSLMLENLSKLLPPNRIYKNHLFNGNFASVQSWIDGLQFGVSNEVMSTLQSKSIEMENAILTPTLAYKMIKNLQTKVYLLEKEFEDVENLGNDSILLPSIQGLTDVILDFVVQQEPKKIYYKQCPKYYKKISENLYSIREMVTDLKRLAGKIDLDDLEDFPLNDDLQLIKRYFLITVQVMFKLLISVIADNIEHAKSDIFEINSGFEILRDIIVDQQENAKQETKEAISCLAHITGPWQRSSESNFKELKDYVEDYIEGVTKIVETTESSQTMLICIAVLNNLSRLEPTAVYSLISHQSIYKVRNRKQPHRDENNSNSNSKQSSASSLNHSDKNTNSSKNTSPTRKYVSLSSWYIAIGVASIAVVSYFVYFGYLETRVNTPLDEKKIVQKNPDPEKYWGSYRPHTYFGLKTRDPHSMVVGLMWYFPNKLRPNGDGIRHWCKLEDNLQKYGWTQHDGKNFGFQEIHDGNFLIETSFIKFYTGKYGGEWTARVDVKPKNASILEPMSLIWYAALDEKTSGSIKPTYDSMYGIDGVTKGLGNFKINLHNTKGKILRQSFLSALSPSLQSLRETVLTNLRLASDKTTKEKFIILSGETLDETTKPNFVALQVNVDLPFTLDITFQSVSNMSAFAGDDLITLPVGDDYTKLLSKKQKEFRKKFTETFHLEAKGYEEDEIKIAEATLSNMLGSVGYFYGASKVQSVHTNGPVPYWRAPLLTAVPSRSFFPRGFLWDEGFHGLLISPWDIDMELDIISHWFDLINIEGWIPREQILGVEALARVPEQFVIQHNSNGNPPTFFLTLKHLLDKYPEEMLKNTRIGILDKLYPRLNAWFTWFNTTQRGELLGTYRWRGRDASSITELNPKTLTSGLDDFPRASHPNDNERHIDLRCWIAFASGVMTQLGNLLGKNTEKYEETFNYLTDNQLLHEQHFSSKTKTFADYGLHTDSVVLKRPPPPPPVKEKNPYEQPTIPDMIRVSFAHPETRFVDTTFGYVNLFPFLLQIIDAQHPSFGMILKKMRDPELLWTNHGLRSLAKNSPLYMKRNTEHDPPYWRGQIWININYLALKSLYHYMRIEGPYADQAKEIYQDLRKNVVSNVIKQYKLTGYIWEQYNDETGKGSGCYPFTGWSALFVTIMAEKY</sequence>
<comment type="function">
    <text evidence="13">Cleaves the distal alpha 1,2-linked glucose residue from the Glc(3)Man(9)GlcNAc(2) oligosaccharide precursor.</text>
</comment>
<dbReference type="Gene3D" id="1.50.10.10">
    <property type="match status" value="1"/>
</dbReference>
<feature type="compositionally biased region" description="Polar residues" evidence="14">
    <location>
        <begin position="84"/>
        <end position="103"/>
    </location>
</feature>
<evidence type="ECO:0000259" key="16">
    <source>
        <dbReference type="Pfam" id="PF16923"/>
    </source>
</evidence>
<evidence type="ECO:0000256" key="8">
    <source>
        <dbReference type="ARBA" id="ARBA00022989"/>
    </source>
</evidence>
<evidence type="ECO:0000256" key="6">
    <source>
        <dbReference type="ARBA" id="ARBA00022824"/>
    </source>
</evidence>
<evidence type="ECO:0000313" key="17">
    <source>
        <dbReference type="EMBL" id="CRL00392.1"/>
    </source>
</evidence>
<keyword evidence="8" id="KW-1133">Transmembrane helix</keyword>
<protein>
    <recommendedName>
        <fullName evidence="12 13">Mannosyl-oligosaccharide glucosidase</fullName>
        <ecNumber evidence="12 13">3.2.1.106</ecNumber>
    </recommendedName>
</protein>
<keyword evidence="5 13" id="KW-0378">Hydrolase</keyword>
<dbReference type="PANTHER" id="PTHR10412:SF11">
    <property type="entry name" value="MANNOSYL-OLIGOSACCHARIDE GLUCOSIDASE"/>
    <property type="match status" value="1"/>
</dbReference>
<dbReference type="GO" id="GO:0009311">
    <property type="term" value="P:oligosaccharide metabolic process"/>
    <property type="evidence" value="ECO:0007669"/>
    <property type="project" value="UniProtKB-UniRule"/>
</dbReference>
<dbReference type="Gene3D" id="2.70.98.110">
    <property type="entry name" value="Glycosyl hydrolase family 63, N-terminal domain"/>
    <property type="match status" value="1"/>
</dbReference>
<proteinExistence type="inferred from homology"/>
<gene>
    <name evidence="17" type="ORF">CLUMA_CG013660</name>
</gene>
<dbReference type="InterPro" id="IPR038518">
    <property type="entry name" value="Glyco_hydro_63N_sf"/>
</dbReference>
<dbReference type="Pfam" id="PF16923">
    <property type="entry name" value="Glyco_hydro_63N"/>
    <property type="match status" value="1"/>
</dbReference>
<dbReference type="InterPro" id="IPR004888">
    <property type="entry name" value="Glycoside_hydrolase_63"/>
</dbReference>
<feature type="region of interest" description="Disordered" evidence="14">
    <location>
        <begin position="143"/>
        <end position="178"/>
    </location>
</feature>
<evidence type="ECO:0000256" key="4">
    <source>
        <dbReference type="ARBA" id="ARBA00022692"/>
    </source>
</evidence>
<keyword evidence="11 13" id="KW-0326">Glycosidase</keyword>
<evidence type="ECO:0000256" key="7">
    <source>
        <dbReference type="ARBA" id="ARBA00022968"/>
    </source>
</evidence>
<keyword evidence="10" id="KW-0325">Glycoprotein</keyword>
<dbReference type="OrthoDB" id="410058at2759"/>
<dbReference type="Proteomes" id="UP000183832">
    <property type="component" value="Unassembled WGS sequence"/>
</dbReference>
<keyword evidence="9" id="KW-0472">Membrane</keyword>
<feature type="compositionally biased region" description="Low complexity" evidence="14">
    <location>
        <begin position="108"/>
        <end position="121"/>
    </location>
</feature>
<reference evidence="17 18" key="1">
    <citation type="submission" date="2015-04" db="EMBL/GenBank/DDBJ databases">
        <authorList>
            <person name="Syromyatnikov M.Y."/>
            <person name="Popov V.N."/>
        </authorList>
    </citation>
    <scope>NUCLEOTIDE SEQUENCE [LARGE SCALE GENOMIC DNA]</scope>
</reference>
<dbReference type="InterPro" id="IPR031631">
    <property type="entry name" value="Glyco_hydro_63N"/>
</dbReference>
<dbReference type="Pfam" id="PF03200">
    <property type="entry name" value="Glyco_hydro_63"/>
    <property type="match status" value="1"/>
</dbReference>
<name>A0A1J1IJM4_9DIPT</name>
<feature type="domain" description="Glycosyl hydrolase family 63 C-terminal" evidence="15">
    <location>
        <begin position="886"/>
        <end position="1377"/>
    </location>
</feature>
<evidence type="ECO:0000256" key="5">
    <source>
        <dbReference type="ARBA" id="ARBA00022801"/>
    </source>
</evidence>
<evidence type="ECO:0000256" key="10">
    <source>
        <dbReference type="ARBA" id="ARBA00023180"/>
    </source>
</evidence>
<dbReference type="InterPro" id="IPR012341">
    <property type="entry name" value="6hp_glycosidase-like_sf"/>
</dbReference>
<dbReference type="EC" id="3.2.1.106" evidence="12 13"/>
<feature type="region of interest" description="Disordered" evidence="14">
    <location>
        <begin position="550"/>
        <end position="589"/>
    </location>
</feature>
<comment type="subcellular location">
    <subcellularLocation>
        <location evidence="1 13">Endoplasmic reticulum membrane</location>
        <topology evidence="1 13">Single-pass type II membrane protein</topology>
    </subcellularLocation>
</comment>
<comment type="catalytic activity">
    <reaction evidence="13">
        <text>N(4)-(alpha-D-Glc-(1-&gt;2)-alpha-D-Glc-(1-&gt;3)-alpha-D-Glc-(1-&gt;3)-alpha-D-Man-(1-&gt;2)-alpha-D-Man-(1-&gt;2)-alpha-D-Man-(1-&gt;3)-[alpha-D-Man-(1-&gt;2)-alpha-D-Man-(1-&gt;3)-[alpha-D-Man-(1-&gt;2)-alpha-D-Man-(1-&gt;6)]-alpha-D-Man-(1-&gt;6)]-beta-D-Man-(1-&gt;4)-beta-D-GlcNAc-(1-&gt;4)-beta-D-GlcNAc)-L-asparaginyl-[protein] + H2O = N(4)-(alpha-D-Glc-(1-&gt;3)-alpha-D-Glc-(1-&gt;3)-alpha-D-Man-(1-&gt;2)-alpha-D-Man-(1-&gt;2)-alpha-D-Man-(1-&gt;3)-[alpha-D-Man-(1-&gt;2)-alpha-D-Man-(1-&gt;3)-[alpha-D-Man-(1-&gt;2)-alpha-D-Man-(1-&gt;6)]-alpha-D-Man-(1-&gt;6)]-beta-D-Man-(1-&gt;4)-beta-D-GlcNAc-(1-&gt;4)-beta-D-GlcNAc)-L-asparaginyl-[protein] + beta-D-glucose</text>
        <dbReference type="Rhea" id="RHEA:55988"/>
        <dbReference type="Rhea" id="RHEA-COMP:12806"/>
        <dbReference type="Rhea" id="RHEA-COMP:14355"/>
        <dbReference type="ChEBI" id="CHEBI:15377"/>
        <dbReference type="ChEBI" id="CHEBI:15903"/>
        <dbReference type="ChEBI" id="CHEBI:59082"/>
        <dbReference type="ChEBI" id="CHEBI:132537"/>
        <dbReference type="EC" id="3.2.1.106"/>
    </reaction>
</comment>
<comment type="similarity">
    <text evidence="3 13">Belongs to the glycosyl hydrolase 63 family.</text>
</comment>
<evidence type="ECO:0000256" key="2">
    <source>
        <dbReference type="ARBA" id="ARBA00004740"/>
    </source>
</evidence>
<dbReference type="InterPro" id="IPR008928">
    <property type="entry name" value="6-hairpin_glycosidase_sf"/>
</dbReference>
<evidence type="ECO:0000256" key="11">
    <source>
        <dbReference type="ARBA" id="ARBA00023295"/>
    </source>
</evidence>
<dbReference type="GO" id="GO:0006487">
    <property type="term" value="P:protein N-linked glycosylation"/>
    <property type="evidence" value="ECO:0007669"/>
    <property type="project" value="UniProtKB-UniRule"/>
</dbReference>
<dbReference type="GO" id="GO:0005789">
    <property type="term" value="C:endoplasmic reticulum membrane"/>
    <property type="evidence" value="ECO:0007669"/>
    <property type="project" value="UniProtKB-SubCell"/>
</dbReference>
<dbReference type="STRING" id="568069.A0A1J1IJM4"/>
<evidence type="ECO:0000313" key="18">
    <source>
        <dbReference type="Proteomes" id="UP000183832"/>
    </source>
</evidence>
<dbReference type="EMBL" id="CVRI01000054">
    <property type="protein sequence ID" value="CRL00392.1"/>
    <property type="molecule type" value="Genomic_DNA"/>
</dbReference>
<evidence type="ECO:0000256" key="14">
    <source>
        <dbReference type="SAM" id="MobiDB-lite"/>
    </source>
</evidence>